<organism evidence="2">
    <name type="scientific">Lygus hesperus</name>
    <name type="common">Western plant bug</name>
    <dbReference type="NCBI Taxonomy" id="30085"/>
    <lineage>
        <taxon>Eukaryota</taxon>
        <taxon>Metazoa</taxon>
        <taxon>Ecdysozoa</taxon>
        <taxon>Arthropoda</taxon>
        <taxon>Hexapoda</taxon>
        <taxon>Insecta</taxon>
        <taxon>Pterygota</taxon>
        <taxon>Neoptera</taxon>
        <taxon>Paraneoptera</taxon>
        <taxon>Hemiptera</taxon>
        <taxon>Heteroptera</taxon>
        <taxon>Panheteroptera</taxon>
        <taxon>Cimicomorpha</taxon>
        <taxon>Miridae</taxon>
        <taxon>Mirini</taxon>
        <taxon>Lygus</taxon>
    </lineage>
</organism>
<evidence type="ECO:0000313" key="5">
    <source>
        <dbReference type="EMBL" id="JAG31233.1"/>
    </source>
</evidence>
<feature type="region of interest" description="Disordered" evidence="1">
    <location>
        <begin position="357"/>
        <end position="390"/>
    </location>
</feature>
<name>A0A0A9YDS4_LYGHE</name>
<protein>
    <submittedName>
        <fullName evidence="2">2-isopropylmalate synthase 2</fullName>
    </submittedName>
</protein>
<evidence type="ECO:0000313" key="4">
    <source>
        <dbReference type="EMBL" id="JAG31232.1"/>
    </source>
</evidence>
<dbReference type="AlphaFoldDB" id="A0A0A9YDS4"/>
<feature type="compositionally biased region" description="Polar residues" evidence="1">
    <location>
        <begin position="378"/>
        <end position="390"/>
    </location>
</feature>
<evidence type="ECO:0000256" key="1">
    <source>
        <dbReference type="SAM" id="MobiDB-lite"/>
    </source>
</evidence>
<evidence type="ECO:0000313" key="2">
    <source>
        <dbReference type="EMBL" id="JAG31227.1"/>
    </source>
</evidence>
<dbReference type="EMBL" id="GBHO01012377">
    <property type="protein sequence ID" value="JAG31227.1"/>
    <property type="molecule type" value="Transcribed_RNA"/>
</dbReference>
<dbReference type="EMBL" id="GBHO01012373">
    <property type="protein sequence ID" value="JAG31231.1"/>
    <property type="molecule type" value="Transcribed_RNA"/>
</dbReference>
<sequence length="415" mass="46186">MSDRVCLKLHTREFWFGLFDSWIVSTGSAVLADSRYSLENPDHELDLSNSLDDHNPSMTQEDDLNDLFFEMSSEDVGNGGPLLLFSPPNALTHCDQLLNTDPPNKGFKFDEIPRKLRAGYNEAATNSEQFEWKSNGTQQRGMEQRINEVAQEFIATQSLVSQTFTSPFSSSQPYAQFHCLSESKPAQDIRPCIEGSSLPIPSQDPRSLECAVRIQSSSALSERNSQDYSLTSYNYVPHAIPSQIAQPYAALSQTVPQSYSPFPIHHPVYQPNSQSYTVQSEYSQFYNYSYSPLYNYQIPVPQQTNQHSTQALSGSTPQTSHHIGMASREVGTTASAARQPSRVKNEPMKEKLVEVLKYSEGHTQLPRAPLPKRRRTSSADASENDSCVGSSVCTSLSSLMAIHGGYSKSLSRNDV</sequence>
<reference evidence="2" key="2">
    <citation type="submission" date="2014-07" db="EMBL/GenBank/DDBJ databases">
        <authorList>
            <person name="Hull J."/>
        </authorList>
    </citation>
    <scope>NUCLEOTIDE SEQUENCE</scope>
</reference>
<evidence type="ECO:0000313" key="3">
    <source>
        <dbReference type="EMBL" id="JAG31231.1"/>
    </source>
</evidence>
<dbReference type="EMBL" id="GBHO01012372">
    <property type="protein sequence ID" value="JAG31232.1"/>
    <property type="molecule type" value="Transcribed_RNA"/>
</dbReference>
<gene>
    <name evidence="2" type="primary">leuA2_4</name>
    <name evidence="3" type="synonym">leuA2_0</name>
    <name evidence="5" type="synonym">leuA2_2</name>
    <name evidence="4" type="synonym">leuA2_3</name>
    <name evidence="3" type="ORF">CM83_25378</name>
    <name evidence="4" type="ORF">CM83_25383</name>
    <name evidence="5" type="ORF">CM83_25387</name>
    <name evidence="2" type="ORF">CM83_25391</name>
</gene>
<proteinExistence type="predicted"/>
<accession>A0A0A9YDS4</accession>
<dbReference type="EMBL" id="GBHO01012371">
    <property type="protein sequence ID" value="JAG31233.1"/>
    <property type="molecule type" value="Transcribed_RNA"/>
</dbReference>
<reference evidence="2" key="1">
    <citation type="journal article" date="2014" name="PLoS ONE">
        <title>Transcriptome-Based Identification of ABC Transporters in the Western Tarnished Plant Bug Lygus hesperus.</title>
        <authorList>
            <person name="Hull J.J."/>
            <person name="Chaney K."/>
            <person name="Geib S.M."/>
            <person name="Fabrick J.A."/>
            <person name="Brent C.S."/>
            <person name="Walsh D."/>
            <person name="Lavine L.C."/>
        </authorList>
    </citation>
    <scope>NUCLEOTIDE SEQUENCE</scope>
</reference>